<dbReference type="SUPFAM" id="SSF48371">
    <property type="entry name" value="ARM repeat"/>
    <property type="match status" value="1"/>
</dbReference>
<dbReference type="InterPro" id="IPR058678">
    <property type="entry name" value="ARM_PUB"/>
</dbReference>
<dbReference type="InterPro" id="IPR016024">
    <property type="entry name" value="ARM-type_fold"/>
</dbReference>
<keyword evidence="4" id="KW-1185">Reference proteome</keyword>
<gene>
    <name evidence="3" type="ORF">Cni_G26886</name>
</gene>
<dbReference type="Pfam" id="PF00514">
    <property type="entry name" value="Arm"/>
    <property type="match status" value="1"/>
</dbReference>
<evidence type="ECO:0000259" key="1">
    <source>
        <dbReference type="Pfam" id="PF23005"/>
    </source>
</evidence>
<dbReference type="AlphaFoldDB" id="A0AAQ3KZS1"/>
<evidence type="ECO:0000313" key="4">
    <source>
        <dbReference type="Proteomes" id="UP001327560"/>
    </source>
</evidence>
<feature type="domain" description="DUF7032" evidence="1">
    <location>
        <begin position="26"/>
        <end position="125"/>
    </location>
</feature>
<dbReference type="PANTHER" id="PTHR46043">
    <property type="entry name" value="ARM REPEAT SUPERFAMILY PROTEIN"/>
    <property type="match status" value="1"/>
</dbReference>
<sequence length="577" mass="63122">MDSEMNEEKEGCVFSPPQHGEISLRRALELIHALISSTYCIRFFPVKWRLIRDKLEQLLSGLSAAADGVDCSELMKLLESVISTLYEAQVLADKCSDESYRGGKLLLKSDVEIIASKIEQQLKILYETCVISRVLTHSQAIILLKPAAGANREDMKFYLKDLIARLKLSDSKMKIGALSTLNDALHEDEKYVTIMVVEISGGVPLLVNLLELGDTGVQEEAAEAIYVISAFDSFKGALVTAGVIAPLIRVLEKGSELAKVRAARALKKLTENSENSWSVSAQGGVSTLLKICGNVDSSGELIQSACGILKCLGGVDEIKRFMVEEGAVSVLVNLSKSKEESSKIQALELLTMVASDDDIKHLVVKEEVVGSLVQVLDPSSPHSSKAREVALRAIENLCFSSPSSMNLLMNSSFLERVLFFLRNGETSVQESAIKTVSRLCGLSETSKKVMGDAGFMPELVELLEAKSFPVREMAAEALCGMMSVPRNKSRFIQEDQNVNRILQLLNPEDEKSATKKFLLSAVMSLTDSKSVRRKIIASAGCMKYLEKLAETDVADAKKIVKKLSGNRFLSILTGIWS</sequence>
<dbReference type="Gene3D" id="1.25.10.10">
    <property type="entry name" value="Leucine-rich Repeat Variant"/>
    <property type="match status" value="2"/>
</dbReference>
<dbReference type="PANTHER" id="PTHR46043:SF5">
    <property type="entry name" value="ARM REPEAT SUPERFAMILY PROTEIN"/>
    <property type="match status" value="1"/>
</dbReference>
<dbReference type="InterPro" id="IPR000225">
    <property type="entry name" value="Armadillo"/>
</dbReference>
<protein>
    <submittedName>
        <fullName evidence="3">Vacuolar protein 8-like</fullName>
    </submittedName>
</protein>
<dbReference type="SMART" id="SM00185">
    <property type="entry name" value="ARM"/>
    <property type="match status" value="5"/>
</dbReference>
<dbReference type="EMBL" id="CP136897">
    <property type="protein sequence ID" value="WOL18093.1"/>
    <property type="molecule type" value="Genomic_DNA"/>
</dbReference>
<evidence type="ECO:0000313" key="3">
    <source>
        <dbReference type="EMBL" id="WOL18093.1"/>
    </source>
</evidence>
<proteinExistence type="predicted"/>
<name>A0AAQ3KZS1_9LILI</name>
<accession>A0AAQ3KZS1</accession>
<dbReference type="Pfam" id="PF25598">
    <property type="entry name" value="ARM_PUB"/>
    <property type="match status" value="1"/>
</dbReference>
<dbReference type="Pfam" id="PF23005">
    <property type="entry name" value="DUF7032"/>
    <property type="match status" value="1"/>
</dbReference>
<feature type="domain" description="U-box" evidence="2">
    <location>
        <begin position="256"/>
        <end position="461"/>
    </location>
</feature>
<dbReference type="InterPro" id="IPR011989">
    <property type="entry name" value="ARM-like"/>
</dbReference>
<dbReference type="Proteomes" id="UP001327560">
    <property type="component" value="Chromosome 8"/>
</dbReference>
<evidence type="ECO:0000259" key="2">
    <source>
        <dbReference type="Pfam" id="PF25598"/>
    </source>
</evidence>
<dbReference type="InterPro" id="IPR054296">
    <property type="entry name" value="DUF7032"/>
</dbReference>
<organism evidence="3 4">
    <name type="scientific">Canna indica</name>
    <name type="common">Indian-shot</name>
    <dbReference type="NCBI Taxonomy" id="4628"/>
    <lineage>
        <taxon>Eukaryota</taxon>
        <taxon>Viridiplantae</taxon>
        <taxon>Streptophyta</taxon>
        <taxon>Embryophyta</taxon>
        <taxon>Tracheophyta</taxon>
        <taxon>Spermatophyta</taxon>
        <taxon>Magnoliopsida</taxon>
        <taxon>Liliopsida</taxon>
        <taxon>Zingiberales</taxon>
        <taxon>Cannaceae</taxon>
        <taxon>Canna</taxon>
    </lineage>
</organism>
<reference evidence="3 4" key="1">
    <citation type="submission" date="2023-10" db="EMBL/GenBank/DDBJ databases">
        <title>Chromosome-scale genome assembly provides insights into flower coloration mechanisms of Canna indica.</title>
        <authorList>
            <person name="Li C."/>
        </authorList>
    </citation>
    <scope>NUCLEOTIDE SEQUENCE [LARGE SCALE GENOMIC DNA]</scope>
    <source>
        <tissue evidence="3">Flower</tissue>
    </source>
</reference>